<dbReference type="Pfam" id="PF00120">
    <property type="entry name" value="Gln-synt_C"/>
    <property type="match status" value="1"/>
</dbReference>
<dbReference type="InterPro" id="IPR036651">
    <property type="entry name" value="Gln_synt_N_sf"/>
</dbReference>
<dbReference type="InterPro" id="IPR008147">
    <property type="entry name" value="Gln_synt_N"/>
</dbReference>
<keyword evidence="4" id="KW-0547">Nucleotide-binding</keyword>
<feature type="domain" description="GS catalytic" evidence="9">
    <location>
        <begin position="138"/>
        <end position="403"/>
    </location>
</feature>
<evidence type="ECO:0000256" key="2">
    <source>
        <dbReference type="ARBA" id="ARBA00012937"/>
    </source>
</evidence>
<evidence type="ECO:0000313" key="11">
    <source>
        <dbReference type="WBParaSite" id="MBELARI_LOCUS16128"/>
    </source>
</evidence>
<dbReference type="Gene3D" id="3.10.20.70">
    <property type="entry name" value="Glutamine synthetase, N-terminal domain"/>
    <property type="match status" value="1"/>
</dbReference>
<organism evidence="10 11">
    <name type="scientific">Mesorhabditis belari</name>
    <dbReference type="NCBI Taxonomy" id="2138241"/>
    <lineage>
        <taxon>Eukaryota</taxon>
        <taxon>Metazoa</taxon>
        <taxon>Ecdysozoa</taxon>
        <taxon>Nematoda</taxon>
        <taxon>Chromadorea</taxon>
        <taxon>Rhabditida</taxon>
        <taxon>Rhabditina</taxon>
        <taxon>Rhabditomorpha</taxon>
        <taxon>Rhabditoidea</taxon>
        <taxon>Rhabditidae</taxon>
        <taxon>Mesorhabditinae</taxon>
        <taxon>Mesorhabditis</taxon>
    </lineage>
</organism>
<comment type="similarity">
    <text evidence="1 6 7">Belongs to the glutamine synthetase family.</text>
</comment>
<dbReference type="GO" id="GO:0005524">
    <property type="term" value="F:ATP binding"/>
    <property type="evidence" value="ECO:0007669"/>
    <property type="project" value="UniProtKB-KW"/>
</dbReference>
<evidence type="ECO:0000313" key="10">
    <source>
        <dbReference type="Proteomes" id="UP000887575"/>
    </source>
</evidence>
<evidence type="ECO:0000256" key="4">
    <source>
        <dbReference type="ARBA" id="ARBA00022741"/>
    </source>
</evidence>
<sequence length="403" mass="44632">MLSTKQISETLLSICKGAGIAQQSAKFHTKLPLATPVVNIGLNQKPHPTKCLATYVWIDGTGEHLRSKTRTLKEIPKSIEHYPMWQYDGSSCGQAQGRDSDLFLRPVADYPDPFLGGNSRLVLCDTLSSQLQPTATNKRADCLSVMKAIENTEPWFGMEQEYLLLDRDGHPLGWPKNGYPAPQGPYYCGVGADRVFGREVIDTHYVACLNAGIEIGGTNAEVTPGQWEYQVGTCEGIAMADQLWMSRYLLHRVAEQFGVLVTFDPKPAITMGDWNGAGCHTNFSTLQMRNPEGLDAIKEACERLGRTHHEDIKLYDPNQGRDNLRRLTGKHETSSVEKFSWGIADRGCSVRITRFVAIEGRGYLEDRRPSSNCDPYSVTGAIAKSILLTPAGVDEPIKKRATK</sequence>
<dbReference type="WBParaSite" id="MBELARI_LOCUS16128">
    <property type="protein sequence ID" value="MBELARI_LOCUS16128"/>
    <property type="gene ID" value="MBELARI_LOCUS16128"/>
</dbReference>
<dbReference type="PROSITE" id="PS51987">
    <property type="entry name" value="GS_CATALYTIC"/>
    <property type="match status" value="1"/>
</dbReference>
<dbReference type="PANTHER" id="PTHR20852">
    <property type="entry name" value="GLUTAMINE SYNTHETASE"/>
    <property type="match status" value="1"/>
</dbReference>
<dbReference type="GO" id="GO:0005737">
    <property type="term" value="C:cytoplasm"/>
    <property type="evidence" value="ECO:0007669"/>
    <property type="project" value="TreeGrafter"/>
</dbReference>
<dbReference type="GO" id="GO:0006542">
    <property type="term" value="P:glutamine biosynthetic process"/>
    <property type="evidence" value="ECO:0007669"/>
    <property type="project" value="InterPro"/>
</dbReference>
<dbReference type="InterPro" id="IPR027302">
    <property type="entry name" value="Gln_synth_N_conserv_site"/>
</dbReference>
<dbReference type="InterPro" id="IPR008146">
    <property type="entry name" value="Gln_synth_cat_dom"/>
</dbReference>
<keyword evidence="3" id="KW-0436">Ligase</keyword>
<dbReference type="GO" id="GO:0004356">
    <property type="term" value="F:glutamine synthetase activity"/>
    <property type="evidence" value="ECO:0007669"/>
    <property type="project" value="UniProtKB-EC"/>
</dbReference>
<evidence type="ECO:0000259" key="8">
    <source>
        <dbReference type="PROSITE" id="PS51986"/>
    </source>
</evidence>
<accession>A0AAF3EQE7</accession>
<proteinExistence type="inferred from homology"/>
<dbReference type="FunFam" id="3.30.590.10:FF:000004">
    <property type="entry name" value="Glutamine synthetase"/>
    <property type="match status" value="1"/>
</dbReference>
<feature type="domain" description="GS beta-grasp" evidence="8">
    <location>
        <begin position="51"/>
        <end position="131"/>
    </location>
</feature>
<dbReference type="InterPro" id="IPR050292">
    <property type="entry name" value="Glutamine_Synthetase"/>
</dbReference>
<dbReference type="EC" id="6.3.1.2" evidence="2"/>
<dbReference type="SUPFAM" id="SSF54368">
    <property type="entry name" value="Glutamine synthetase, N-terminal domain"/>
    <property type="match status" value="1"/>
</dbReference>
<name>A0AAF3EQE7_9BILA</name>
<evidence type="ECO:0000256" key="3">
    <source>
        <dbReference type="ARBA" id="ARBA00022598"/>
    </source>
</evidence>
<dbReference type="InterPro" id="IPR014746">
    <property type="entry name" value="Gln_synth/guanido_kin_cat_dom"/>
</dbReference>
<dbReference type="PROSITE" id="PS00180">
    <property type="entry name" value="GLNA_1"/>
    <property type="match status" value="1"/>
</dbReference>
<evidence type="ECO:0000256" key="6">
    <source>
        <dbReference type="PROSITE-ProRule" id="PRU01330"/>
    </source>
</evidence>
<keyword evidence="5" id="KW-0067">ATP-binding</keyword>
<dbReference type="SMART" id="SM01230">
    <property type="entry name" value="Gln-synt_C"/>
    <property type="match status" value="1"/>
</dbReference>
<keyword evidence="10" id="KW-1185">Reference proteome</keyword>
<reference evidence="11" key="1">
    <citation type="submission" date="2024-02" db="UniProtKB">
        <authorList>
            <consortium name="WormBaseParasite"/>
        </authorList>
    </citation>
    <scope>IDENTIFICATION</scope>
</reference>
<dbReference type="SUPFAM" id="SSF55931">
    <property type="entry name" value="Glutamine synthetase/guanido kinase"/>
    <property type="match status" value="1"/>
</dbReference>
<dbReference type="Proteomes" id="UP000887575">
    <property type="component" value="Unassembled WGS sequence"/>
</dbReference>
<protein>
    <recommendedName>
        <fullName evidence="2">glutamine synthetase</fullName>
        <ecNumber evidence="2">6.3.1.2</ecNumber>
    </recommendedName>
</protein>
<evidence type="ECO:0000256" key="1">
    <source>
        <dbReference type="ARBA" id="ARBA00009897"/>
    </source>
</evidence>
<dbReference type="AlphaFoldDB" id="A0AAF3EQE7"/>
<dbReference type="PANTHER" id="PTHR20852:SF96">
    <property type="entry name" value="GLUTAMINE SYNTHETASE-RELATED"/>
    <property type="match status" value="1"/>
</dbReference>
<dbReference type="PROSITE" id="PS51986">
    <property type="entry name" value="GS_BETA_GRASP"/>
    <property type="match status" value="1"/>
</dbReference>
<evidence type="ECO:0000256" key="7">
    <source>
        <dbReference type="RuleBase" id="RU000384"/>
    </source>
</evidence>
<evidence type="ECO:0000259" key="9">
    <source>
        <dbReference type="PROSITE" id="PS51987"/>
    </source>
</evidence>
<dbReference type="Gene3D" id="3.30.590.10">
    <property type="entry name" value="Glutamine synthetase/guanido kinase, catalytic domain"/>
    <property type="match status" value="1"/>
</dbReference>
<evidence type="ECO:0000256" key="5">
    <source>
        <dbReference type="ARBA" id="ARBA00022840"/>
    </source>
</evidence>